<evidence type="ECO:0000313" key="4">
    <source>
        <dbReference type="EMBL" id="MBF1672765.1"/>
    </source>
</evidence>
<comment type="caution">
    <text evidence="4">The sequence shown here is derived from an EMBL/GenBank/DDBJ whole genome shotgun (WGS) entry which is preliminary data.</text>
</comment>
<protein>
    <submittedName>
        <fullName evidence="4">Lsr2 family protein</fullName>
    </submittedName>
</protein>
<dbReference type="GO" id="GO:0003677">
    <property type="term" value="F:DNA binding"/>
    <property type="evidence" value="ECO:0007669"/>
    <property type="project" value="UniProtKB-KW"/>
</dbReference>
<sequence>MLKKTQVTELIDDIDGTPAITSVNFSVGGTQYVIDLSEENLDEFQVVLAPYIKHGRRTTTRKPRSAAGRAKRQNAAEIRAWGIEKGYLKSARGRLGTTVIAAYEAAHQNTDAQ</sequence>
<dbReference type="AlphaFoldDB" id="A0A930LSJ9"/>
<dbReference type="GO" id="GO:0016746">
    <property type="term" value="F:acyltransferase activity"/>
    <property type="evidence" value="ECO:0007669"/>
    <property type="project" value="InterPro"/>
</dbReference>
<accession>A0A930LSJ9</accession>
<reference evidence="4" key="1">
    <citation type="submission" date="2020-04" db="EMBL/GenBank/DDBJ databases">
        <title>Deep metagenomics examines the oral microbiome during advanced dental caries in children, revealing novel taxa and co-occurrences with host molecules.</title>
        <authorList>
            <person name="Baker J.L."/>
            <person name="Morton J.T."/>
            <person name="Dinis M."/>
            <person name="Alvarez R."/>
            <person name="Tran N.C."/>
            <person name="Knight R."/>
            <person name="Edlund A."/>
        </authorList>
    </citation>
    <scope>NUCLEOTIDE SEQUENCE</scope>
    <source>
        <strain evidence="4">JCVI_47_bin.3</strain>
    </source>
</reference>
<dbReference type="InterPro" id="IPR036625">
    <property type="entry name" value="E3-bd_dom_sf"/>
</dbReference>
<dbReference type="Pfam" id="PF23359">
    <property type="entry name" value="Lsr2_DNA-bd"/>
    <property type="match status" value="1"/>
</dbReference>
<dbReference type="Gene3D" id="4.10.320.10">
    <property type="entry name" value="E3-binding domain"/>
    <property type="match status" value="1"/>
</dbReference>
<dbReference type="InterPro" id="IPR042261">
    <property type="entry name" value="Lsr2-like_dimerization"/>
</dbReference>
<evidence type="ECO:0000256" key="1">
    <source>
        <dbReference type="ARBA" id="ARBA00023125"/>
    </source>
</evidence>
<evidence type="ECO:0000259" key="3">
    <source>
        <dbReference type="Pfam" id="PF23359"/>
    </source>
</evidence>
<keyword evidence="1" id="KW-0238">DNA-binding</keyword>
<dbReference type="EMBL" id="JABZXS010000004">
    <property type="protein sequence ID" value="MBF1672765.1"/>
    <property type="molecule type" value="Genomic_DNA"/>
</dbReference>
<feature type="domain" description="Lsr2 DNA-binding" evidence="3">
    <location>
        <begin position="71"/>
        <end position="106"/>
    </location>
</feature>
<dbReference type="InterPro" id="IPR024412">
    <property type="entry name" value="Lsr2_dim_dom"/>
</dbReference>
<dbReference type="InterPro" id="IPR055370">
    <property type="entry name" value="Lsr2_DNA-bd"/>
</dbReference>
<name>A0A930LSJ9_9MICC</name>
<evidence type="ECO:0000313" key="5">
    <source>
        <dbReference type="Proteomes" id="UP000785653"/>
    </source>
</evidence>
<feature type="domain" description="Lsr2 dimerization" evidence="2">
    <location>
        <begin position="4"/>
        <end position="58"/>
    </location>
</feature>
<evidence type="ECO:0000259" key="2">
    <source>
        <dbReference type="Pfam" id="PF11774"/>
    </source>
</evidence>
<gene>
    <name evidence="4" type="ORF">HXO65_00940</name>
</gene>
<proteinExistence type="predicted"/>
<organism evidence="4 5">
    <name type="scientific">Rothia mucilaginosa</name>
    <dbReference type="NCBI Taxonomy" id="43675"/>
    <lineage>
        <taxon>Bacteria</taxon>
        <taxon>Bacillati</taxon>
        <taxon>Actinomycetota</taxon>
        <taxon>Actinomycetes</taxon>
        <taxon>Micrococcales</taxon>
        <taxon>Micrococcaceae</taxon>
        <taxon>Rothia</taxon>
    </lineage>
</organism>
<dbReference type="Gene3D" id="3.30.60.230">
    <property type="entry name" value="Lsr2, dimerization domain"/>
    <property type="match status" value="1"/>
</dbReference>
<dbReference type="Pfam" id="PF11774">
    <property type="entry name" value="Lsr2"/>
    <property type="match status" value="1"/>
</dbReference>
<dbReference type="Proteomes" id="UP000785653">
    <property type="component" value="Unassembled WGS sequence"/>
</dbReference>